<evidence type="ECO:0000313" key="1">
    <source>
        <dbReference type="EMBL" id="KAL3637163.1"/>
    </source>
</evidence>
<accession>A0ABD3D4F5</accession>
<dbReference type="Proteomes" id="UP001632038">
    <property type="component" value="Unassembled WGS sequence"/>
</dbReference>
<reference evidence="2" key="1">
    <citation type="journal article" date="2024" name="IScience">
        <title>Strigolactones Initiate the Formation of Haustorium-like Structures in Castilleja.</title>
        <authorList>
            <person name="Buerger M."/>
            <person name="Peterson D."/>
            <person name="Chory J."/>
        </authorList>
    </citation>
    <scope>NUCLEOTIDE SEQUENCE [LARGE SCALE GENOMIC DNA]</scope>
</reference>
<evidence type="ECO:0000313" key="2">
    <source>
        <dbReference type="Proteomes" id="UP001632038"/>
    </source>
</evidence>
<proteinExistence type="predicted"/>
<organism evidence="1 2">
    <name type="scientific">Castilleja foliolosa</name>
    <dbReference type="NCBI Taxonomy" id="1961234"/>
    <lineage>
        <taxon>Eukaryota</taxon>
        <taxon>Viridiplantae</taxon>
        <taxon>Streptophyta</taxon>
        <taxon>Embryophyta</taxon>
        <taxon>Tracheophyta</taxon>
        <taxon>Spermatophyta</taxon>
        <taxon>Magnoliopsida</taxon>
        <taxon>eudicotyledons</taxon>
        <taxon>Gunneridae</taxon>
        <taxon>Pentapetalae</taxon>
        <taxon>asterids</taxon>
        <taxon>lamiids</taxon>
        <taxon>Lamiales</taxon>
        <taxon>Orobanchaceae</taxon>
        <taxon>Pedicularideae</taxon>
        <taxon>Castillejinae</taxon>
        <taxon>Castilleja</taxon>
    </lineage>
</organism>
<dbReference type="AlphaFoldDB" id="A0ABD3D4F5"/>
<sequence length="233" mass="27003">MGNLKNDEILEIAKRRPIEDIRSFLFSEHFFTVPILQEIRERMAKMSPIQGLLSRMVNRESIHACVARLKFAEQDDPISAERYSMDLKKWEQVFGLSDSPVLFLKDVTTGLLNVHLDVIDKKRDGVEILNMYDRMLGVMLDDESLLKTVLRLQEASNSEFFLKYHECLGVKDKSKINVPSLANLACLGYKKRFRFLIDMHTLLDILDCSLLRIEYLSKSVLKVQKMLIEKCMG</sequence>
<gene>
    <name evidence="1" type="ORF">CASFOL_019462</name>
</gene>
<comment type="caution">
    <text evidence="1">The sequence shown here is derived from an EMBL/GenBank/DDBJ whole genome shotgun (WGS) entry which is preliminary data.</text>
</comment>
<name>A0ABD3D4F5_9LAMI</name>
<protein>
    <submittedName>
        <fullName evidence="1">Uncharacterized protein</fullName>
    </submittedName>
</protein>
<keyword evidence="2" id="KW-1185">Reference proteome</keyword>
<dbReference type="EMBL" id="JAVIJP010000026">
    <property type="protein sequence ID" value="KAL3637163.1"/>
    <property type="molecule type" value="Genomic_DNA"/>
</dbReference>